<dbReference type="EMBL" id="FOSL01000012">
    <property type="protein sequence ID" value="SFK76513.1"/>
    <property type="molecule type" value="Genomic_DNA"/>
</dbReference>
<evidence type="ECO:0000256" key="2">
    <source>
        <dbReference type="ARBA" id="ARBA00022448"/>
    </source>
</evidence>
<keyword evidence="4 6" id="KW-1133">Transmembrane helix</keyword>
<evidence type="ECO:0000256" key="6">
    <source>
        <dbReference type="RuleBase" id="RU363058"/>
    </source>
</evidence>
<evidence type="ECO:0000256" key="4">
    <source>
        <dbReference type="ARBA" id="ARBA00022989"/>
    </source>
</evidence>
<evidence type="ECO:0000313" key="7">
    <source>
        <dbReference type="EMBL" id="SFK76513.1"/>
    </source>
</evidence>
<dbReference type="InterPro" id="IPR001204">
    <property type="entry name" value="Phos_transporter"/>
</dbReference>
<gene>
    <name evidence="7" type="ORF">SAMN04488498_11228</name>
</gene>
<keyword evidence="5 6" id="KW-0472">Membrane</keyword>
<keyword evidence="2 6" id="KW-0813">Transport</keyword>
<feature type="transmembrane region" description="Helical" evidence="6">
    <location>
        <begin position="348"/>
        <end position="367"/>
    </location>
</feature>
<feature type="transmembrane region" description="Helical" evidence="6">
    <location>
        <begin position="62"/>
        <end position="84"/>
    </location>
</feature>
<dbReference type="GO" id="GO:0035435">
    <property type="term" value="P:phosphate ion transmembrane transport"/>
    <property type="evidence" value="ECO:0007669"/>
    <property type="project" value="TreeGrafter"/>
</dbReference>
<feature type="transmembrane region" description="Helical" evidence="6">
    <location>
        <begin position="235"/>
        <end position="253"/>
    </location>
</feature>
<keyword evidence="8" id="KW-1185">Reference proteome</keyword>
<feature type="transmembrane region" description="Helical" evidence="6">
    <location>
        <begin position="488"/>
        <end position="513"/>
    </location>
</feature>
<protein>
    <recommendedName>
        <fullName evidence="6">Phosphate transporter</fullName>
    </recommendedName>
</protein>
<comment type="subcellular location">
    <subcellularLocation>
        <location evidence="1 6">Membrane</location>
        <topology evidence="1 6">Multi-pass membrane protein</topology>
    </subcellularLocation>
</comment>
<keyword evidence="3 6" id="KW-0812">Transmembrane</keyword>
<dbReference type="AlphaFoldDB" id="A0A1I4C6V9"/>
<feature type="transmembrane region" description="Helical" evidence="6">
    <location>
        <begin position="139"/>
        <end position="157"/>
    </location>
</feature>
<organism evidence="7 8">
    <name type="scientific">Neomesorhizobium albiziae</name>
    <dbReference type="NCBI Taxonomy" id="335020"/>
    <lineage>
        <taxon>Bacteria</taxon>
        <taxon>Pseudomonadati</taxon>
        <taxon>Pseudomonadota</taxon>
        <taxon>Alphaproteobacteria</taxon>
        <taxon>Hyphomicrobiales</taxon>
        <taxon>Phyllobacteriaceae</taxon>
        <taxon>Neomesorhizobium</taxon>
    </lineage>
</organism>
<dbReference type="PANTHER" id="PTHR11101:SF80">
    <property type="entry name" value="PHOSPHATE TRANSPORTER"/>
    <property type="match status" value="1"/>
</dbReference>
<dbReference type="OrthoDB" id="9779554at2"/>
<evidence type="ECO:0000313" key="8">
    <source>
        <dbReference type="Proteomes" id="UP000323300"/>
    </source>
</evidence>
<keyword evidence="6" id="KW-0592">Phosphate transport</keyword>
<feature type="transmembrane region" description="Helical" evidence="6">
    <location>
        <begin position="96"/>
        <end position="119"/>
    </location>
</feature>
<dbReference type="RefSeq" id="WP_149761742.1">
    <property type="nucleotide sequence ID" value="NZ_BSPE01000004.1"/>
</dbReference>
<dbReference type="PANTHER" id="PTHR11101">
    <property type="entry name" value="PHOSPHATE TRANSPORTER"/>
    <property type="match status" value="1"/>
</dbReference>
<name>A0A1I4C6V9_9HYPH</name>
<evidence type="ECO:0000256" key="3">
    <source>
        <dbReference type="ARBA" id="ARBA00022692"/>
    </source>
</evidence>
<accession>A0A1I4C6V9</accession>
<evidence type="ECO:0000256" key="5">
    <source>
        <dbReference type="ARBA" id="ARBA00023136"/>
    </source>
</evidence>
<dbReference type="Proteomes" id="UP000323300">
    <property type="component" value="Unassembled WGS sequence"/>
</dbReference>
<reference evidence="7 8" key="1">
    <citation type="submission" date="2016-10" db="EMBL/GenBank/DDBJ databases">
        <authorList>
            <person name="Varghese N."/>
            <person name="Submissions S."/>
        </authorList>
    </citation>
    <scope>NUCLEOTIDE SEQUENCE [LARGE SCALE GENOMIC DNA]</scope>
    <source>
        <strain evidence="7 8">DSM 21822</strain>
    </source>
</reference>
<feature type="transmembrane region" description="Helical" evidence="6">
    <location>
        <begin position="200"/>
        <end position="223"/>
    </location>
</feature>
<feature type="transmembrane region" description="Helical" evidence="6">
    <location>
        <begin position="169"/>
        <end position="188"/>
    </location>
</feature>
<evidence type="ECO:0000256" key="1">
    <source>
        <dbReference type="ARBA" id="ARBA00004141"/>
    </source>
</evidence>
<dbReference type="Pfam" id="PF01384">
    <property type="entry name" value="PHO4"/>
    <property type="match status" value="1"/>
</dbReference>
<dbReference type="GO" id="GO:0005315">
    <property type="term" value="F:phosphate transmembrane transporter activity"/>
    <property type="evidence" value="ECO:0007669"/>
    <property type="project" value="InterPro"/>
</dbReference>
<feature type="transmembrane region" description="Helical" evidence="6">
    <location>
        <begin position="303"/>
        <end position="321"/>
    </location>
</feature>
<comment type="similarity">
    <text evidence="6">Belongs to the inorganic phosphate transporter (PiT) (TC 2.A.20) family.</text>
</comment>
<feature type="transmembrane region" description="Helical" evidence="6">
    <location>
        <begin position="387"/>
        <end position="406"/>
    </location>
</feature>
<dbReference type="GO" id="GO:0016020">
    <property type="term" value="C:membrane"/>
    <property type="evidence" value="ECO:0007669"/>
    <property type="project" value="UniProtKB-SubCell"/>
</dbReference>
<feature type="transmembrane region" description="Helical" evidence="6">
    <location>
        <begin position="412"/>
        <end position="433"/>
    </location>
</feature>
<proteinExistence type="inferred from homology"/>
<feature type="transmembrane region" description="Helical" evidence="6">
    <location>
        <begin position="34"/>
        <end position="56"/>
    </location>
</feature>
<sequence>MSVANRKIPKRILDKDLDKFTNVEEAARFLGRGLFAPGLALLFLASAAIVASFYVFGEPRGAMVIAAAAIAGYMALNIGANDVANNVGPAVGARAITLGGALIMAAVAETAGALLAGGRVVETIASGIIFPETVSDPDILVRVMVAALVASASWIHLSTWLHAPVSTTHAIVGGVVGAGAAAAGLSAINWSSMGAITASWVFSPVLGGAIAALLLAFVETAIIYKDDKIAAARRWVPLLIASMAGAFAAYLATLGIGKVIVLETPTVATIGAGFFVSAWVVFHRIVARQSKGLENRNQSLRRLFVIPLVISAGLLSFAHGANDVANAVGPLAAIISANAGAVSTEATVPFWVMLIGALGISVGLLLFGPRLIRIVGAEITKLNPLRAFCIALSTAFTVIVASWLGLPVSTTHIAVGSVFGVGFYREWSAISSIRRRAYLHRKSELLRNEAALPEPVVASPVPADPRAGGKKGSQQEIIRRRLVRRAHVRTIVAAWVTTVPASAGLAALFFYLLGIVS</sequence>
<feature type="transmembrane region" description="Helical" evidence="6">
    <location>
        <begin position="259"/>
        <end position="282"/>
    </location>
</feature>